<dbReference type="Proteomes" id="UP000069135">
    <property type="component" value="Chromosome"/>
</dbReference>
<accession>A0A0S1STD0</accession>
<accession>A0A0S1SLT0</accession>
<proteinExistence type="predicted"/>
<accession>A0A0S1SJ64</accession>
<evidence type="ECO:0000313" key="1">
    <source>
        <dbReference type="EMBL" id="ALM13591.1"/>
    </source>
</evidence>
<organism evidence="1 2">
    <name type="scientific">Candidatus Peribacter riflensis</name>
    <dbReference type="NCBI Taxonomy" id="1735162"/>
    <lineage>
        <taxon>Bacteria</taxon>
        <taxon>Candidatus Peregrinibacteriota</taxon>
        <taxon>Candidatus Peribacteria</taxon>
        <taxon>Candidatus Peribacterales</taxon>
        <taxon>Candidatus Peribacteraceae</taxon>
        <taxon>Candidatus Peribacter</taxon>
    </lineage>
</organism>
<reference evidence="2" key="1">
    <citation type="submission" date="2015-10" db="EMBL/GenBank/DDBJ databases">
        <title>Analysis of five complete genome sequences for members of the class Peribacteria in the recently recognized Peregrinibacteria bacterial phylum.</title>
        <authorList>
            <person name="Anantharaman K."/>
            <person name="Brown C.T."/>
            <person name="Burstein D."/>
            <person name="Castelle C.J."/>
            <person name="Probst A.J."/>
            <person name="Thomas B.C."/>
            <person name="Williams K.H."/>
            <person name="Banfield J.F."/>
        </authorList>
    </citation>
    <scope>NUCLEOTIDE SEQUENCE [LARGE SCALE GENOMIC DNA]</scope>
</reference>
<gene>
    <name evidence="1" type="ORF">PeribacterD1_0924</name>
</gene>
<protein>
    <submittedName>
        <fullName evidence="1">Uncharacterized protein</fullName>
    </submittedName>
</protein>
<sequence>MHLDHRVRATTNARIESELLVLPNTIPPVAKCARYTPTSEAMLARKRRRQMTHCTAAQELEQEGQEFFIE</sequence>
<reference evidence="1 2" key="2">
    <citation type="journal article" date="2016" name="PeerJ">
        <title>Analysis of five complete genome sequences for members of the class Peribacteria in the recently recognized Peregrinibacteria bacterial phylum.</title>
        <authorList>
            <person name="Anantharaman K."/>
            <person name="Brown C.T."/>
            <person name="Burstein D."/>
            <person name="Castelle C.J."/>
            <person name="Probst A.J."/>
            <person name="Thomas B.C."/>
            <person name="Williams K.H."/>
            <person name="Banfield J.F."/>
        </authorList>
    </citation>
    <scope>NUCLEOTIDE SEQUENCE [LARGE SCALE GENOMIC DNA]</scope>
    <source>
        <strain evidence="1">RIFOXYD1_FULL_PER-ii_59_16</strain>
    </source>
</reference>
<name>A0A0S1STD0_9BACT</name>
<evidence type="ECO:0000313" key="2">
    <source>
        <dbReference type="Proteomes" id="UP000069135"/>
    </source>
</evidence>
<accession>A0A0S1SKM9</accession>
<dbReference type="EMBL" id="CP013065">
    <property type="protein sequence ID" value="ALM13591.1"/>
    <property type="molecule type" value="Genomic_DNA"/>
</dbReference>
<dbReference type="AlphaFoldDB" id="A0A0S1STD0"/>
<dbReference type="KEGG" id="prf:PeribacterA2_0924"/>